<feature type="binding site" evidence="7">
    <location>
        <position position="129"/>
    </location>
    <ligand>
        <name>Zn(2+)</name>
        <dbReference type="ChEBI" id="CHEBI:29105"/>
        <label>1</label>
    </ligand>
</feature>
<evidence type="ECO:0000259" key="8">
    <source>
        <dbReference type="SMART" id="SM00849"/>
    </source>
</evidence>
<dbReference type="PANTHER" id="PTHR43705">
    <property type="entry name" value="HYDROXYACYLGLUTATHIONE HYDROLASE"/>
    <property type="match status" value="1"/>
</dbReference>
<feature type="binding site" evidence="7">
    <location>
        <position position="58"/>
    </location>
    <ligand>
        <name>Zn(2+)</name>
        <dbReference type="ChEBI" id="CHEBI:29105"/>
        <label>2</label>
    </ligand>
</feature>
<keyword evidence="5 7" id="KW-0378">Hydrolase</keyword>
<comment type="pathway">
    <text evidence="2 7">Secondary metabolite metabolism; methylglyoxal degradation; (R)-lactate from methylglyoxal: step 2/2.</text>
</comment>
<dbReference type="PANTHER" id="PTHR43705:SF1">
    <property type="entry name" value="HYDROXYACYLGLUTATHIONE HYDROLASE GLOB"/>
    <property type="match status" value="1"/>
</dbReference>
<dbReference type="InterPro" id="IPR032282">
    <property type="entry name" value="HAGH_C"/>
</dbReference>
<evidence type="ECO:0000256" key="3">
    <source>
        <dbReference type="ARBA" id="ARBA00006759"/>
    </source>
</evidence>
<comment type="subunit">
    <text evidence="7">Monomer.</text>
</comment>
<dbReference type="InterPro" id="IPR036866">
    <property type="entry name" value="RibonucZ/Hydroxyglut_hydro"/>
</dbReference>
<dbReference type="InterPro" id="IPR017782">
    <property type="entry name" value="Hydroxyacylglutathione_Hdrlase"/>
</dbReference>
<dbReference type="HAMAP" id="MF_01374">
    <property type="entry name" value="Glyoxalase_2"/>
    <property type="match status" value="1"/>
</dbReference>
<feature type="binding site" evidence="7">
    <location>
        <position position="54"/>
    </location>
    <ligand>
        <name>Zn(2+)</name>
        <dbReference type="ChEBI" id="CHEBI:29105"/>
        <label>1</label>
    </ligand>
</feature>
<feature type="binding site" evidence="7">
    <location>
        <position position="129"/>
    </location>
    <ligand>
        <name>Zn(2+)</name>
        <dbReference type="ChEBI" id="CHEBI:29105"/>
        <label>2</label>
    </ligand>
</feature>
<evidence type="ECO:0000256" key="6">
    <source>
        <dbReference type="ARBA" id="ARBA00022833"/>
    </source>
</evidence>
<evidence type="ECO:0000256" key="4">
    <source>
        <dbReference type="ARBA" id="ARBA00022723"/>
    </source>
</evidence>
<comment type="function">
    <text evidence="7">Thiolesterase that catalyzes the hydrolysis of S-D-lactoyl-glutathione to form glutathione and D-lactic acid.</text>
</comment>
<feature type="binding site" evidence="7">
    <location>
        <position position="59"/>
    </location>
    <ligand>
        <name>Zn(2+)</name>
        <dbReference type="ChEBI" id="CHEBI:29105"/>
        <label>2</label>
    </ligand>
</feature>
<dbReference type="InterPro" id="IPR035680">
    <property type="entry name" value="Clx_II_MBL"/>
</dbReference>
<dbReference type="EC" id="3.1.2.6" evidence="7"/>
<dbReference type="NCBIfam" id="TIGR03413">
    <property type="entry name" value="GSH_gloB"/>
    <property type="match status" value="1"/>
</dbReference>
<dbReference type="Pfam" id="PF16123">
    <property type="entry name" value="HAGH_C"/>
    <property type="match status" value="1"/>
</dbReference>
<name>A0ABV7JBS8_9GAMM</name>
<feature type="binding site" evidence="7">
    <location>
        <position position="56"/>
    </location>
    <ligand>
        <name>Zn(2+)</name>
        <dbReference type="ChEBI" id="CHEBI:29105"/>
        <label>1</label>
    </ligand>
</feature>
<evidence type="ECO:0000256" key="5">
    <source>
        <dbReference type="ARBA" id="ARBA00022801"/>
    </source>
</evidence>
<organism evidence="9 10">
    <name type="scientific">Marinicella sediminis</name>
    <dbReference type="NCBI Taxonomy" id="1792834"/>
    <lineage>
        <taxon>Bacteria</taxon>
        <taxon>Pseudomonadati</taxon>
        <taxon>Pseudomonadota</taxon>
        <taxon>Gammaproteobacteria</taxon>
        <taxon>Lysobacterales</taxon>
        <taxon>Marinicellaceae</taxon>
        <taxon>Marinicella</taxon>
    </lineage>
</organism>
<dbReference type="SMART" id="SM00849">
    <property type="entry name" value="Lactamase_B"/>
    <property type="match status" value="1"/>
</dbReference>
<protein>
    <recommendedName>
        <fullName evidence="7">Hydroxyacylglutathione hydrolase</fullName>
        <ecNumber evidence="7">3.1.2.6</ecNumber>
    </recommendedName>
    <alternativeName>
        <fullName evidence="7">Glyoxalase II</fullName>
        <shortName evidence="7">Glx II</shortName>
    </alternativeName>
</protein>
<comment type="cofactor">
    <cofactor evidence="7">
        <name>Zn(2+)</name>
        <dbReference type="ChEBI" id="CHEBI:29105"/>
    </cofactor>
    <text evidence="7">Binds 2 Zn(2+) ions per subunit.</text>
</comment>
<dbReference type="EMBL" id="JBHRTS010000009">
    <property type="protein sequence ID" value="MFC3195574.1"/>
    <property type="molecule type" value="Genomic_DNA"/>
</dbReference>
<dbReference type="InterPro" id="IPR050110">
    <property type="entry name" value="Glyoxalase_II_hydrolase"/>
</dbReference>
<feature type="domain" description="Metallo-beta-lactamase" evidence="8">
    <location>
        <begin position="13"/>
        <end position="167"/>
    </location>
</feature>
<dbReference type="Pfam" id="PF00753">
    <property type="entry name" value="Lactamase_B"/>
    <property type="match status" value="1"/>
</dbReference>
<dbReference type="GO" id="GO:0004416">
    <property type="term" value="F:hydroxyacylglutathione hydrolase activity"/>
    <property type="evidence" value="ECO:0007669"/>
    <property type="project" value="UniProtKB-EC"/>
</dbReference>
<sequence>MSLTIHPIPAFNDNYIWIVHDGSHAVVIDPGDAQPVKQYLQDHQLDLTTILITHHHYDHVDGVSELCGLQSCDVFAPQDQRMPFAYQAVSEGDDVCISAPKLELKVVETPGHTLTHICYYDQLRLFCGDTLFSAGCGRMFEGTAEQFVSSLNKLKNLPPSLLVFCTHEYTLSNLLFAQHAEPDNTDIRAHQNTVNDWRSEDKPSLPSTLALELKINPFLRTHLPDVQKNVSHHWQTVCDDETRCFALLRKWKDSF</sequence>
<feature type="binding site" evidence="7">
    <location>
        <position position="167"/>
    </location>
    <ligand>
        <name>Zn(2+)</name>
        <dbReference type="ChEBI" id="CHEBI:29105"/>
        <label>2</label>
    </ligand>
</feature>
<proteinExistence type="inferred from homology"/>
<comment type="similarity">
    <text evidence="3 7">Belongs to the metallo-beta-lactamase superfamily. Glyoxalase II family.</text>
</comment>
<keyword evidence="10" id="KW-1185">Reference proteome</keyword>
<dbReference type="SUPFAM" id="SSF56281">
    <property type="entry name" value="Metallo-hydrolase/oxidoreductase"/>
    <property type="match status" value="1"/>
</dbReference>
<comment type="catalytic activity">
    <reaction evidence="1 7">
        <text>an S-(2-hydroxyacyl)glutathione + H2O = a 2-hydroxy carboxylate + glutathione + H(+)</text>
        <dbReference type="Rhea" id="RHEA:21864"/>
        <dbReference type="ChEBI" id="CHEBI:15377"/>
        <dbReference type="ChEBI" id="CHEBI:15378"/>
        <dbReference type="ChEBI" id="CHEBI:57925"/>
        <dbReference type="ChEBI" id="CHEBI:58896"/>
        <dbReference type="ChEBI" id="CHEBI:71261"/>
        <dbReference type="EC" id="3.1.2.6"/>
    </reaction>
</comment>
<dbReference type="CDD" id="cd07723">
    <property type="entry name" value="hydroxyacylglutathione_hydrolase_MBL-fold"/>
    <property type="match status" value="1"/>
</dbReference>
<dbReference type="RefSeq" id="WP_077412239.1">
    <property type="nucleotide sequence ID" value="NZ_JBHRTS010000009.1"/>
</dbReference>
<keyword evidence="4 7" id="KW-0479">Metal-binding</keyword>
<evidence type="ECO:0000313" key="9">
    <source>
        <dbReference type="EMBL" id="MFC3195574.1"/>
    </source>
</evidence>
<gene>
    <name evidence="7 9" type="primary">gloB</name>
    <name evidence="9" type="ORF">ACFODZ_15065</name>
</gene>
<keyword evidence="6 7" id="KW-0862">Zinc</keyword>
<evidence type="ECO:0000256" key="1">
    <source>
        <dbReference type="ARBA" id="ARBA00001623"/>
    </source>
</evidence>
<accession>A0ABV7JBS8</accession>
<dbReference type="Proteomes" id="UP001595533">
    <property type="component" value="Unassembled WGS sequence"/>
</dbReference>
<reference evidence="10" key="1">
    <citation type="journal article" date="2019" name="Int. J. Syst. Evol. Microbiol.">
        <title>The Global Catalogue of Microorganisms (GCM) 10K type strain sequencing project: providing services to taxonomists for standard genome sequencing and annotation.</title>
        <authorList>
            <consortium name="The Broad Institute Genomics Platform"/>
            <consortium name="The Broad Institute Genome Sequencing Center for Infectious Disease"/>
            <person name="Wu L."/>
            <person name="Ma J."/>
        </authorList>
    </citation>
    <scope>NUCLEOTIDE SEQUENCE [LARGE SCALE GENOMIC DNA]</scope>
    <source>
        <strain evidence="10">KCTC 42953</strain>
    </source>
</reference>
<evidence type="ECO:0000256" key="7">
    <source>
        <dbReference type="HAMAP-Rule" id="MF_01374"/>
    </source>
</evidence>
<dbReference type="PIRSF" id="PIRSF005457">
    <property type="entry name" value="Glx"/>
    <property type="match status" value="1"/>
</dbReference>
<dbReference type="InterPro" id="IPR001279">
    <property type="entry name" value="Metallo-B-lactamas"/>
</dbReference>
<evidence type="ECO:0000256" key="2">
    <source>
        <dbReference type="ARBA" id="ARBA00004963"/>
    </source>
</evidence>
<dbReference type="Gene3D" id="3.60.15.10">
    <property type="entry name" value="Ribonuclease Z/Hydroxyacylglutathione hydrolase-like"/>
    <property type="match status" value="1"/>
</dbReference>
<comment type="caution">
    <text evidence="9">The sequence shown here is derived from an EMBL/GenBank/DDBJ whole genome shotgun (WGS) entry which is preliminary data.</text>
</comment>
<evidence type="ECO:0000313" key="10">
    <source>
        <dbReference type="Proteomes" id="UP001595533"/>
    </source>
</evidence>
<feature type="binding site" evidence="7">
    <location>
        <position position="112"/>
    </location>
    <ligand>
        <name>Zn(2+)</name>
        <dbReference type="ChEBI" id="CHEBI:29105"/>
        <label>1</label>
    </ligand>
</feature>